<feature type="domain" description="F-box" evidence="1">
    <location>
        <begin position="7"/>
        <end position="52"/>
    </location>
</feature>
<dbReference type="AlphaFoldDB" id="A0A1S4FTK9"/>
<dbReference type="PANTHER" id="PTHR14381:SF1">
    <property type="entry name" value="F-BOX_WD REPEAT-CONTAINING PROTEIN 4"/>
    <property type="match status" value="1"/>
</dbReference>
<dbReference type="InterPro" id="IPR001810">
    <property type="entry name" value="F-box_dom"/>
</dbReference>
<dbReference type="EMBL" id="CH477774">
    <property type="protein sequence ID" value="EAT36367.1"/>
    <property type="molecule type" value="Genomic_DNA"/>
</dbReference>
<dbReference type="Gene3D" id="1.20.1280.50">
    <property type="match status" value="1"/>
</dbReference>
<dbReference type="KEGG" id="aag:5574961"/>
<name>A0A1S4FTK9_AEDAE</name>
<accession>A0A1S4FTK9</accession>
<dbReference type="PROSITE" id="PS50181">
    <property type="entry name" value="FBOX"/>
    <property type="match status" value="1"/>
</dbReference>
<proteinExistence type="predicted"/>
<dbReference type="SMART" id="SM00256">
    <property type="entry name" value="FBOX"/>
    <property type="match status" value="1"/>
</dbReference>
<protein>
    <submittedName>
        <fullName evidence="2">AAEL011561-PA</fullName>
    </submittedName>
</protein>
<evidence type="ECO:0000259" key="1">
    <source>
        <dbReference type="PROSITE" id="PS50181"/>
    </source>
</evidence>
<gene>
    <name evidence="2" type="ORF">AaeL_AAEL011561</name>
</gene>
<evidence type="ECO:0000313" key="3">
    <source>
        <dbReference type="Proteomes" id="UP000682892"/>
    </source>
</evidence>
<sequence length="414" mass="48559">MCNDGQSLNICDLNEDVLEHIFQYLHLPDLDRAARVCRKFYSTINCYVFAKLSAKLLLTGHQRKSSNSFRLSRDVIDFSYRKRMHLFENWRYGRYRESQLFHHRTIYFSQVVLEKRWLYMTHRGQLRAHERVPKDYMVKNRPSWAVGREKDPDISWVVKQRQVLFGGRMDGTCFVQDQANQCYSQQRLEDDVITAVDFEGDLYICSTKSSCTSFWRGTVEFGDRRLTLMRRLDEPYQTVKLCPDEGKLLAVGKYHDRSKGALRVIDVESGTTSKLDSPSKAVYQLVWRDSNTILTGNFDTTMRMVDIRTACDVAIWTDPYDASVYCLEYDGAYAVLCGMKHNFRVNLYDIRVPKRCVQMYFPSNKFSQYSPVHSLAADSSQLFVVTDHDLRILNFNAHGTETKDYTWDLNKWLY</sequence>
<dbReference type="InterPro" id="IPR052301">
    <property type="entry name" value="SCF_F-box/WD-repeat"/>
</dbReference>
<dbReference type="SUPFAM" id="SSF50978">
    <property type="entry name" value="WD40 repeat-like"/>
    <property type="match status" value="1"/>
</dbReference>
<dbReference type="Proteomes" id="UP000682892">
    <property type="component" value="Chromosome 2"/>
</dbReference>
<dbReference type="SUPFAM" id="SSF81383">
    <property type="entry name" value="F-box domain"/>
    <property type="match status" value="1"/>
</dbReference>
<reference evidence="2" key="3">
    <citation type="submission" date="2012-09" db="EMBL/GenBank/DDBJ databases">
        <authorList>
            <consortium name="VectorBase"/>
        </authorList>
    </citation>
    <scope>NUCLEOTIDE SEQUENCE</scope>
    <source>
        <strain evidence="2">Liverpool</strain>
    </source>
</reference>
<dbReference type="OMA" id="LTHFDMV"/>
<dbReference type="GO" id="GO:0019005">
    <property type="term" value="C:SCF ubiquitin ligase complex"/>
    <property type="evidence" value="ECO:0007669"/>
    <property type="project" value="TreeGrafter"/>
</dbReference>
<dbReference type="CDD" id="cd09917">
    <property type="entry name" value="F-box_SF"/>
    <property type="match status" value="1"/>
</dbReference>
<evidence type="ECO:0000313" key="2">
    <source>
        <dbReference type="EMBL" id="EAT36367.1"/>
    </source>
</evidence>
<dbReference type="OrthoDB" id="435188at2759"/>
<dbReference type="InterPro" id="IPR015943">
    <property type="entry name" value="WD40/YVTN_repeat-like_dom_sf"/>
</dbReference>
<dbReference type="InterPro" id="IPR036322">
    <property type="entry name" value="WD40_repeat_dom_sf"/>
</dbReference>
<dbReference type="Gene3D" id="2.130.10.10">
    <property type="entry name" value="YVTN repeat-like/Quinoprotein amine dehydrogenase"/>
    <property type="match status" value="1"/>
</dbReference>
<organism evidence="2 3">
    <name type="scientific">Aedes aegypti</name>
    <name type="common">Yellowfever mosquito</name>
    <name type="synonym">Culex aegypti</name>
    <dbReference type="NCBI Taxonomy" id="7159"/>
    <lineage>
        <taxon>Eukaryota</taxon>
        <taxon>Metazoa</taxon>
        <taxon>Ecdysozoa</taxon>
        <taxon>Arthropoda</taxon>
        <taxon>Hexapoda</taxon>
        <taxon>Insecta</taxon>
        <taxon>Pterygota</taxon>
        <taxon>Neoptera</taxon>
        <taxon>Endopterygota</taxon>
        <taxon>Diptera</taxon>
        <taxon>Nematocera</taxon>
        <taxon>Culicoidea</taxon>
        <taxon>Culicidae</taxon>
        <taxon>Culicinae</taxon>
        <taxon>Aedini</taxon>
        <taxon>Aedes</taxon>
        <taxon>Stegomyia</taxon>
    </lineage>
</organism>
<dbReference type="Pfam" id="PF00646">
    <property type="entry name" value="F-box"/>
    <property type="match status" value="1"/>
</dbReference>
<dbReference type="HOGENOM" id="CLU_034660_0_0_1"/>
<dbReference type="InterPro" id="IPR036047">
    <property type="entry name" value="F-box-like_dom_sf"/>
</dbReference>
<reference evidence="2" key="2">
    <citation type="journal article" date="2007" name="Science">
        <title>Genome sequence of Aedes aegypti, a major arbovirus vector.</title>
        <authorList>
            <person name="Nene V."/>
            <person name="Wortman J.R."/>
            <person name="Lawson D."/>
            <person name="Haas B."/>
            <person name="Kodira C."/>
            <person name="Tu Z.J."/>
            <person name="Loftus B."/>
            <person name="Xi Z."/>
            <person name="Megy K."/>
            <person name="Grabherr M."/>
            <person name="Ren Q."/>
            <person name="Zdobnov E.M."/>
            <person name="Lobo N.F."/>
            <person name="Campbell K.S."/>
            <person name="Brown S.E."/>
            <person name="Bonaldo M.F."/>
            <person name="Zhu J."/>
            <person name="Sinkins S.P."/>
            <person name="Hogenkamp D.G."/>
            <person name="Amedeo P."/>
            <person name="Arensburger P."/>
            <person name="Atkinson P.W."/>
            <person name="Bidwell S."/>
            <person name="Biedler J."/>
            <person name="Birney E."/>
            <person name="Bruggner R.V."/>
            <person name="Costas J."/>
            <person name="Coy M.R."/>
            <person name="Crabtree J."/>
            <person name="Crawford M."/>
            <person name="Debruyn B."/>
            <person name="Decaprio D."/>
            <person name="Eiglmeier K."/>
            <person name="Eisenstadt E."/>
            <person name="El-Dorry H."/>
            <person name="Gelbart W.M."/>
            <person name="Gomes S.L."/>
            <person name="Hammond M."/>
            <person name="Hannick L.I."/>
            <person name="Hogan J.R."/>
            <person name="Holmes M.H."/>
            <person name="Jaffe D."/>
            <person name="Johnston J.S."/>
            <person name="Kennedy R.C."/>
            <person name="Koo H."/>
            <person name="Kravitz S."/>
            <person name="Kriventseva E.V."/>
            <person name="Kulp D."/>
            <person name="Labutti K."/>
            <person name="Lee E."/>
            <person name="Li S."/>
            <person name="Lovin D.D."/>
            <person name="Mao C."/>
            <person name="Mauceli E."/>
            <person name="Menck C.F."/>
            <person name="Miller J.R."/>
            <person name="Montgomery P."/>
            <person name="Mori A."/>
            <person name="Nascimento A.L."/>
            <person name="Naveira H.F."/>
            <person name="Nusbaum C."/>
            <person name="O'leary S."/>
            <person name="Orvis J."/>
            <person name="Pertea M."/>
            <person name="Quesneville H."/>
            <person name="Reidenbach K.R."/>
            <person name="Rogers Y.H."/>
            <person name="Roth C.W."/>
            <person name="Schneider J.R."/>
            <person name="Schatz M."/>
            <person name="Shumway M."/>
            <person name="Stanke M."/>
            <person name="Stinson E.O."/>
            <person name="Tubio J.M."/>
            <person name="Vanzee J.P."/>
            <person name="Verjovski-Almeida S."/>
            <person name="Werner D."/>
            <person name="White O."/>
            <person name="Wyder S."/>
            <person name="Zeng Q."/>
            <person name="Zhao Q."/>
            <person name="Zhao Y."/>
            <person name="Hill C.A."/>
            <person name="Raikhel A.S."/>
            <person name="Soares M.B."/>
            <person name="Knudson D.L."/>
            <person name="Lee N.H."/>
            <person name="Galagan J."/>
            <person name="Salzberg S.L."/>
            <person name="Paulsen I.T."/>
            <person name="Dimopoulos G."/>
            <person name="Collins F.H."/>
            <person name="Birren B."/>
            <person name="Fraser-Liggett C.M."/>
            <person name="Severson D.W."/>
        </authorList>
    </citation>
    <scope>NUCLEOTIDE SEQUENCE [LARGE SCALE GENOMIC DNA]</scope>
    <source>
        <strain evidence="2">Liverpool</strain>
    </source>
</reference>
<dbReference type="GO" id="GO:0031146">
    <property type="term" value="P:SCF-dependent proteasomal ubiquitin-dependent protein catabolic process"/>
    <property type="evidence" value="ECO:0007669"/>
    <property type="project" value="TreeGrafter"/>
</dbReference>
<dbReference type="PANTHER" id="PTHR14381">
    <property type="entry name" value="DACTYLIN"/>
    <property type="match status" value="1"/>
</dbReference>
<reference evidence="2" key="1">
    <citation type="submission" date="2005-10" db="EMBL/GenBank/DDBJ databases">
        <authorList>
            <person name="Loftus B.J."/>
            <person name="Nene V.M."/>
            <person name="Hannick L.I."/>
            <person name="Bidwell S."/>
            <person name="Haas B."/>
            <person name="Amedeo P."/>
            <person name="Orvis J."/>
            <person name="Wortman J.R."/>
            <person name="White O.R."/>
            <person name="Salzberg S."/>
            <person name="Shumway M."/>
            <person name="Koo H."/>
            <person name="Zhao Y."/>
            <person name="Holmes M."/>
            <person name="Miller J."/>
            <person name="Schatz M."/>
            <person name="Pop M."/>
            <person name="Pai G."/>
            <person name="Utterback T."/>
            <person name="Rogers Y.-H."/>
            <person name="Kravitz S."/>
            <person name="Fraser C.M."/>
        </authorList>
    </citation>
    <scope>NUCLEOTIDE SEQUENCE</scope>
    <source>
        <strain evidence="2">Liverpool</strain>
    </source>
</reference>